<keyword evidence="2" id="KW-1185">Reference proteome</keyword>
<reference evidence="1 2" key="1">
    <citation type="submission" date="2021-07" db="EMBL/GenBank/DDBJ databases">
        <authorList>
            <person name="Palmer J.M."/>
        </authorList>
    </citation>
    <scope>NUCLEOTIDE SEQUENCE [LARGE SCALE GENOMIC DNA]</scope>
    <source>
        <strain evidence="1 2">AT_MEX2019</strain>
        <tissue evidence="1">Muscle</tissue>
    </source>
</reference>
<gene>
    <name evidence="1" type="ORF">ATANTOWER_028299</name>
</gene>
<name>A0ABU7AKJ7_9TELE</name>
<dbReference type="PROSITE" id="PS51257">
    <property type="entry name" value="PROKAR_LIPOPROTEIN"/>
    <property type="match status" value="1"/>
</dbReference>
<organism evidence="1 2">
    <name type="scientific">Ataeniobius toweri</name>
    <dbReference type="NCBI Taxonomy" id="208326"/>
    <lineage>
        <taxon>Eukaryota</taxon>
        <taxon>Metazoa</taxon>
        <taxon>Chordata</taxon>
        <taxon>Craniata</taxon>
        <taxon>Vertebrata</taxon>
        <taxon>Euteleostomi</taxon>
        <taxon>Actinopterygii</taxon>
        <taxon>Neopterygii</taxon>
        <taxon>Teleostei</taxon>
        <taxon>Neoteleostei</taxon>
        <taxon>Acanthomorphata</taxon>
        <taxon>Ovalentaria</taxon>
        <taxon>Atherinomorphae</taxon>
        <taxon>Cyprinodontiformes</taxon>
        <taxon>Goodeidae</taxon>
        <taxon>Ataeniobius</taxon>
    </lineage>
</organism>
<protein>
    <submittedName>
        <fullName evidence="1">Uncharacterized protein</fullName>
    </submittedName>
</protein>
<accession>A0ABU7AKJ7</accession>
<evidence type="ECO:0000313" key="1">
    <source>
        <dbReference type="EMBL" id="MED6238721.1"/>
    </source>
</evidence>
<comment type="caution">
    <text evidence="1">The sequence shown here is derived from an EMBL/GenBank/DDBJ whole genome shotgun (WGS) entry which is preliminary data.</text>
</comment>
<dbReference type="EMBL" id="JAHUTI010020378">
    <property type="protein sequence ID" value="MED6238721.1"/>
    <property type="molecule type" value="Genomic_DNA"/>
</dbReference>
<dbReference type="Proteomes" id="UP001345963">
    <property type="component" value="Unassembled WGS sequence"/>
</dbReference>
<evidence type="ECO:0000313" key="2">
    <source>
        <dbReference type="Proteomes" id="UP001345963"/>
    </source>
</evidence>
<sequence>MLKDREVSDLFGLATIAVSCYFMSCRAQMSKDFHYAAEISQNVPIIHILTVWSSKILTNTTGWPKTPPMPQSSVSFISTKNLTCSNHTSDRPCPPITDCIQTDATPTRCIRRPGPAAGAPHPLGSQSN</sequence>
<proteinExistence type="predicted"/>